<gene>
    <name evidence="1" type="ORF">PGLA2088_LOCUS32148</name>
</gene>
<evidence type="ECO:0000313" key="1">
    <source>
        <dbReference type="EMBL" id="CAE8701763.1"/>
    </source>
</evidence>
<dbReference type="AlphaFoldDB" id="A0A813KDR5"/>
<dbReference type="Gene3D" id="3.40.50.620">
    <property type="entry name" value="HUPs"/>
    <property type="match status" value="1"/>
</dbReference>
<dbReference type="InterPro" id="IPR014729">
    <property type="entry name" value="Rossmann-like_a/b/a_fold"/>
</dbReference>
<organism evidence="1 2">
    <name type="scientific">Polarella glacialis</name>
    <name type="common">Dinoflagellate</name>
    <dbReference type="NCBI Taxonomy" id="89957"/>
    <lineage>
        <taxon>Eukaryota</taxon>
        <taxon>Sar</taxon>
        <taxon>Alveolata</taxon>
        <taxon>Dinophyceae</taxon>
        <taxon>Suessiales</taxon>
        <taxon>Suessiaceae</taxon>
        <taxon>Polarella</taxon>
    </lineage>
</organism>
<evidence type="ECO:0000313" key="2">
    <source>
        <dbReference type="Proteomes" id="UP000626109"/>
    </source>
</evidence>
<evidence type="ECO:0008006" key="3">
    <source>
        <dbReference type="Google" id="ProtNLM"/>
    </source>
</evidence>
<accession>A0A813KDR5</accession>
<dbReference type="SUPFAM" id="SSF52374">
    <property type="entry name" value="Nucleotidylyl transferase"/>
    <property type="match status" value="1"/>
</dbReference>
<proteinExistence type="predicted"/>
<name>A0A813KDR5_POLGL</name>
<reference evidence="1" key="1">
    <citation type="submission" date="2021-02" db="EMBL/GenBank/DDBJ databases">
        <authorList>
            <person name="Dougan E. K."/>
            <person name="Rhodes N."/>
            <person name="Thang M."/>
            <person name="Chan C."/>
        </authorList>
    </citation>
    <scope>NUCLEOTIDE SEQUENCE</scope>
</reference>
<dbReference type="Proteomes" id="UP000626109">
    <property type="component" value="Unassembled WGS sequence"/>
</dbReference>
<protein>
    <recommendedName>
        <fullName evidence="3">Nicotinamide-nucleotide adenylyltransferase</fullName>
    </recommendedName>
</protein>
<dbReference type="EMBL" id="CAJNNW010029881">
    <property type="protein sequence ID" value="CAE8701763.1"/>
    <property type="molecule type" value="Genomic_DNA"/>
</dbReference>
<feature type="non-terminal residue" evidence="1">
    <location>
        <position position="1"/>
    </location>
</feature>
<comment type="caution">
    <text evidence="1">The sequence shown here is derived from an EMBL/GenBank/DDBJ whole genome shotgun (WGS) entry which is preliminary data.</text>
</comment>
<sequence length="155" mass="17364">AITNSSWIRRKGVDAVTDEHPGMINKLLWYELAEQFPDVVVFSVMGADVCGNRHKEVLLGWGPIVVIGRDGMEDSLQETLREIDGQNQVFYVEQFAGKFSSTRLREALLRGDAKAAHELCPGAVAEYLLARPLSDLYGELAPQVAQERQQQQHQQ</sequence>